<gene>
    <name evidence="2" type="ORF">DW831_17160</name>
</gene>
<organism evidence="2 3">
    <name type="scientific">Bacteroides uniformis</name>
    <dbReference type="NCBI Taxonomy" id="820"/>
    <lineage>
        <taxon>Bacteria</taxon>
        <taxon>Pseudomonadati</taxon>
        <taxon>Bacteroidota</taxon>
        <taxon>Bacteroidia</taxon>
        <taxon>Bacteroidales</taxon>
        <taxon>Bacteroidaceae</taxon>
        <taxon>Bacteroides</taxon>
    </lineage>
</organism>
<dbReference type="Proteomes" id="UP000284514">
    <property type="component" value="Unassembled WGS sequence"/>
</dbReference>
<sequence>MDELQLIQSKIYEIRGQKVMLDFDLAEMYEVETRALNQAVKRNIERFPEDFMYQLAKDEWQNMSSQFVMTSRNKRPKTAIPLAFTEHGVKCAQKQYSYPSKCFIVRAFVAIRQLIANPPVDRVGELEKQIKELRAYMEEVFTDYNDINEDTRMQLEMINQTLAELQVRKRIEEKPRNPIGFR</sequence>
<evidence type="ECO:0000313" key="2">
    <source>
        <dbReference type="EMBL" id="RHC71741.1"/>
    </source>
</evidence>
<dbReference type="Pfam" id="PF10543">
    <property type="entry name" value="ORF6N"/>
    <property type="match status" value="1"/>
</dbReference>
<proteinExistence type="predicted"/>
<dbReference type="InterPro" id="IPR018873">
    <property type="entry name" value="KilA-N_DNA-bd_domain"/>
</dbReference>
<name>A0A414BC37_BACUN</name>
<dbReference type="EMBL" id="QSIF01000036">
    <property type="protein sequence ID" value="RHC71741.1"/>
    <property type="molecule type" value="Genomic_DNA"/>
</dbReference>
<evidence type="ECO:0000313" key="3">
    <source>
        <dbReference type="Proteomes" id="UP000284514"/>
    </source>
</evidence>
<comment type="caution">
    <text evidence="2">The sequence shown here is derived from an EMBL/GenBank/DDBJ whole genome shotgun (WGS) entry which is preliminary data.</text>
</comment>
<dbReference type="AlphaFoldDB" id="A0A414BC37"/>
<feature type="domain" description="KilA-N DNA-binding" evidence="1">
    <location>
        <begin position="9"/>
        <end position="90"/>
    </location>
</feature>
<reference evidence="2 3" key="1">
    <citation type="submission" date="2018-08" db="EMBL/GenBank/DDBJ databases">
        <title>A genome reference for cultivated species of the human gut microbiota.</title>
        <authorList>
            <person name="Zou Y."/>
            <person name="Xue W."/>
            <person name="Luo G."/>
        </authorList>
    </citation>
    <scope>NUCLEOTIDE SEQUENCE [LARGE SCALE GENOMIC DNA]</scope>
    <source>
        <strain evidence="2 3">AM34-25</strain>
    </source>
</reference>
<protein>
    <submittedName>
        <fullName evidence="2">ORF6N domain-containing protein</fullName>
    </submittedName>
</protein>
<accession>A0A414BC37</accession>
<evidence type="ECO:0000259" key="1">
    <source>
        <dbReference type="Pfam" id="PF10543"/>
    </source>
</evidence>